<evidence type="ECO:0000256" key="8">
    <source>
        <dbReference type="PROSITE-ProRule" id="PRU00023"/>
    </source>
</evidence>
<keyword evidence="3" id="KW-0677">Repeat</keyword>
<keyword evidence="7" id="KW-0407">Ion channel</keyword>
<dbReference type="SMART" id="SM00248">
    <property type="entry name" value="ANK"/>
    <property type="match status" value="2"/>
</dbReference>
<dbReference type="Proteomes" id="UP000095280">
    <property type="component" value="Unplaced"/>
</dbReference>
<evidence type="ECO:0000256" key="3">
    <source>
        <dbReference type="ARBA" id="ARBA00022737"/>
    </source>
</evidence>
<dbReference type="Pfam" id="PF12796">
    <property type="entry name" value="Ank_2"/>
    <property type="match status" value="1"/>
</dbReference>
<dbReference type="GO" id="GO:1902495">
    <property type="term" value="C:transmembrane transporter complex"/>
    <property type="evidence" value="ECO:0007669"/>
    <property type="project" value="TreeGrafter"/>
</dbReference>
<dbReference type="PROSITE" id="PS50297">
    <property type="entry name" value="ANK_REP_REGION"/>
    <property type="match status" value="1"/>
</dbReference>
<dbReference type="WBParaSite" id="maker-unitig_37798-snap-gene-0.2-mRNA-1">
    <property type="protein sequence ID" value="maker-unitig_37798-snap-gene-0.2-mRNA-1"/>
    <property type="gene ID" value="maker-unitig_37798-snap-gene-0.2"/>
</dbReference>
<keyword evidence="5" id="KW-0406">Ion transport</keyword>
<evidence type="ECO:0000256" key="7">
    <source>
        <dbReference type="ARBA" id="ARBA00023303"/>
    </source>
</evidence>
<dbReference type="SUPFAM" id="SSF48403">
    <property type="entry name" value="Ankyrin repeat"/>
    <property type="match status" value="1"/>
</dbReference>
<evidence type="ECO:0000313" key="10">
    <source>
        <dbReference type="WBParaSite" id="maker-unitig_37798-snap-gene-0.2-mRNA-1"/>
    </source>
</evidence>
<evidence type="ECO:0000256" key="6">
    <source>
        <dbReference type="ARBA" id="ARBA00023180"/>
    </source>
</evidence>
<keyword evidence="1" id="KW-0813">Transport</keyword>
<dbReference type="Gene3D" id="1.25.40.20">
    <property type="entry name" value="Ankyrin repeat-containing domain"/>
    <property type="match status" value="1"/>
</dbReference>
<keyword evidence="2" id="KW-0716">Sensory transduction</keyword>
<evidence type="ECO:0000256" key="4">
    <source>
        <dbReference type="ARBA" id="ARBA00023043"/>
    </source>
</evidence>
<protein>
    <submittedName>
        <fullName evidence="10">ANK_REP_REGION domain-containing protein</fullName>
    </submittedName>
</protein>
<dbReference type="GO" id="GO:0022857">
    <property type="term" value="F:transmembrane transporter activity"/>
    <property type="evidence" value="ECO:0007669"/>
    <property type="project" value="TreeGrafter"/>
</dbReference>
<dbReference type="InterPro" id="IPR002110">
    <property type="entry name" value="Ankyrin_rpt"/>
</dbReference>
<sequence length="239" mass="26487">SLIDCVPDAAEYCRPRQGKSPLHLAAEGGHAKVVGLLLQRGSVLLKATSLTPKKTPTANTALHLVAKQGHIDVAKLILAVNHGIIDAKNRLEVAVPQSFKTPTVCCFFNYATKSCEREVVAAVIQHERWKEILWNVGPNHCPIFETVKFLPECTEAMLMFDQVDLLTHPAVHRLSLNEVKLSYIVEPTNLMWLAQHCCSLAFAAPFWLGHSTDPQWKAGSAAVLLAWVNFVMFFPEVRS</sequence>
<dbReference type="GO" id="GO:0034220">
    <property type="term" value="P:monoatomic ion transmembrane transport"/>
    <property type="evidence" value="ECO:0007669"/>
    <property type="project" value="UniProtKB-KW"/>
</dbReference>
<dbReference type="PANTHER" id="PTHR47143">
    <property type="entry name" value="TRANSIENT RECEPTOR POTENTIAL CATION CHANNEL PROTEIN PAINLESS"/>
    <property type="match status" value="1"/>
</dbReference>
<name>A0A1I8FJR6_9PLAT</name>
<evidence type="ECO:0000256" key="1">
    <source>
        <dbReference type="ARBA" id="ARBA00022448"/>
    </source>
</evidence>
<organism evidence="9 10">
    <name type="scientific">Macrostomum lignano</name>
    <dbReference type="NCBI Taxonomy" id="282301"/>
    <lineage>
        <taxon>Eukaryota</taxon>
        <taxon>Metazoa</taxon>
        <taxon>Spiralia</taxon>
        <taxon>Lophotrochozoa</taxon>
        <taxon>Platyhelminthes</taxon>
        <taxon>Rhabditophora</taxon>
        <taxon>Macrostomorpha</taxon>
        <taxon>Macrostomida</taxon>
        <taxon>Macrostomidae</taxon>
        <taxon>Macrostomum</taxon>
    </lineage>
</organism>
<evidence type="ECO:0000256" key="2">
    <source>
        <dbReference type="ARBA" id="ARBA00022606"/>
    </source>
</evidence>
<accession>A0A1I8FJR6</accession>
<dbReference type="AlphaFoldDB" id="A0A1I8FJR6"/>
<keyword evidence="6" id="KW-0325">Glycoprotein</keyword>
<dbReference type="PROSITE" id="PS50088">
    <property type="entry name" value="ANK_REPEAT"/>
    <property type="match status" value="1"/>
</dbReference>
<dbReference type="InterPro" id="IPR052076">
    <property type="entry name" value="TRP_cation_channel"/>
</dbReference>
<keyword evidence="4 8" id="KW-0040">ANK repeat</keyword>
<dbReference type="InterPro" id="IPR036770">
    <property type="entry name" value="Ankyrin_rpt-contain_sf"/>
</dbReference>
<evidence type="ECO:0000313" key="9">
    <source>
        <dbReference type="Proteomes" id="UP000095280"/>
    </source>
</evidence>
<dbReference type="PANTHER" id="PTHR47143:SF1">
    <property type="entry name" value="ION_TRANS DOMAIN-CONTAINING PROTEIN"/>
    <property type="match status" value="1"/>
</dbReference>
<evidence type="ECO:0000256" key="5">
    <source>
        <dbReference type="ARBA" id="ARBA00023065"/>
    </source>
</evidence>
<feature type="repeat" description="ANK" evidence="8">
    <location>
        <begin position="17"/>
        <end position="42"/>
    </location>
</feature>
<keyword evidence="9" id="KW-1185">Reference proteome</keyword>
<proteinExistence type="predicted"/>
<reference evidence="10" key="1">
    <citation type="submission" date="2016-11" db="UniProtKB">
        <authorList>
            <consortium name="WormBaseParasite"/>
        </authorList>
    </citation>
    <scope>IDENTIFICATION</scope>
</reference>